<evidence type="ECO:0000256" key="1">
    <source>
        <dbReference type="ARBA" id="ARBA00004141"/>
    </source>
</evidence>
<dbReference type="InterPro" id="IPR001902">
    <property type="entry name" value="SLC26A/SulP_fam"/>
</dbReference>
<reference evidence="7 8" key="1">
    <citation type="journal article" date="2007" name="Appl. Environ. Microbiol.">
        <title>Genome sequence of the cellulolytic gliding bacterium Cytophaga hutchinsonii.</title>
        <authorList>
            <person name="Xie G."/>
            <person name="Bruce D.C."/>
            <person name="Challacombe J.F."/>
            <person name="Chertkov O."/>
            <person name="Detter J.C."/>
            <person name="Gilna P."/>
            <person name="Han C.S."/>
            <person name="Lucas S."/>
            <person name="Misra M."/>
            <person name="Myers G.L."/>
            <person name="Richardson P."/>
            <person name="Tapia R."/>
            <person name="Thayer N."/>
            <person name="Thompson L.S."/>
            <person name="Brettin T.S."/>
            <person name="Henrissat B."/>
            <person name="Wilson D.B."/>
            <person name="McBride M.J."/>
        </authorList>
    </citation>
    <scope>NUCLEOTIDE SEQUENCE [LARGE SCALE GENOMIC DNA]</scope>
    <source>
        <strain evidence="8">ATCC 33406 / DSM 1761 / CIP 103989 / NBRC 15051 / NCIMB 9469 / D465</strain>
    </source>
</reference>
<dbReference type="AlphaFoldDB" id="A0A6N4SPV5"/>
<feature type="transmembrane region" description="Helical" evidence="5">
    <location>
        <begin position="259"/>
        <end position="277"/>
    </location>
</feature>
<feature type="domain" description="SLC26A/SulP transporter" evidence="6">
    <location>
        <begin position="9"/>
        <end position="393"/>
    </location>
</feature>
<evidence type="ECO:0000256" key="2">
    <source>
        <dbReference type="ARBA" id="ARBA00022692"/>
    </source>
</evidence>
<evidence type="ECO:0000313" key="8">
    <source>
        <dbReference type="Proteomes" id="UP000001822"/>
    </source>
</evidence>
<dbReference type="Pfam" id="PF00916">
    <property type="entry name" value="Sulfate_transp"/>
    <property type="match status" value="1"/>
</dbReference>
<organism evidence="7 8">
    <name type="scientific">Cytophaga hutchinsonii (strain ATCC 33406 / DSM 1761 / CIP 103989 / NBRC 15051 / NCIMB 9469 / D465)</name>
    <dbReference type="NCBI Taxonomy" id="269798"/>
    <lineage>
        <taxon>Bacteria</taxon>
        <taxon>Pseudomonadati</taxon>
        <taxon>Bacteroidota</taxon>
        <taxon>Cytophagia</taxon>
        <taxon>Cytophagales</taxon>
        <taxon>Cytophagaceae</taxon>
        <taxon>Cytophaga</taxon>
    </lineage>
</organism>
<protein>
    <submittedName>
        <fullName evidence="7">Sulfate transporter family protein</fullName>
    </submittedName>
</protein>
<evidence type="ECO:0000256" key="4">
    <source>
        <dbReference type="ARBA" id="ARBA00023136"/>
    </source>
</evidence>
<dbReference type="EMBL" id="CP000383">
    <property type="protein sequence ID" value="ABG58319.1"/>
    <property type="molecule type" value="Genomic_DNA"/>
</dbReference>
<evidence type="ECO:0000313" key="7">
    <source>
        <dbReference type="EMBL" id="ABG58319.1"/>
    </source>
</evidence>
<evidence type="ECO:0000256" key="3">
    <source>
        <dbReference type="ARBA" id="ARBA00022989"/>
    </source>
</evidence>
<feature type="transmembrane region" description="Helical" evidence="5">
    <location>
        <begin position="297"/>
        <end position="319"/>
    </location>
</feature>
<feature type="transmembrane region" description="Helical" evidence="5">
    <location>
        <begin position="12"/>
        <end position="31"/>
    </location>
</feature>
<gene>
    <name evidence="7" type="ordered locus">CHU_1042</name>
</gene>
<feature type="transmembrane region" description="Helical" evidence="5">
    <location>
        <begin position="81"/>
        <end position="103"/>
    </location>
</feature>
<keyword evidence="2 5" id="KW-0812">Transmembrane</keyword>
<dbReference type="GO" id="GO:0055085">
    <property type="term" value="P:transmembrane transport"/>
    <property type="evidence" value="ECO:0007669"/>
    <property type="project" value="InterPro"/>
</dbReference>
<keyword evidence="4 5" id="KW-0472">Membrane</keyword>
<keyword evidence="8" id="KW-1185">Reference proteome</keyword>
<name>A0A6N4SPV5_CYTH3</name>
<keyword evidence="3 5" id="KW-1133">Transmembrane helix</keyword>
<accession>A0A6N4SPV5</accession>
<evidence type="ECO:0000256" key="5">
    <source>
        <dbReference type="SAM" id="Phobius"/>
    </source>
</evidence>
<evidence type="ECO:0000259" key="6">
    <source>
        <dbReference type="Pfam" id="PF00916"/>
    </source>
</evidence>
<dbReference type="InterPro" id="IPR011547">
    <property type="entry name" value="SLC26A/SulP_dom"/>
</dbReference>
<dbReference type="Proteomes" id="UP000001822">
    <property type="component" value="Chromosome"/>
</dbReference>
<dbReference type="PANTHER" id="PTHR11814">
    <property type="entry name" value="SULFATE TRANSPORTER"/>
    <property type="match status" value="1"/>
</dbReference>
<feature type="transmembrane region" description="Helical" evidence="5">
    <location>
        <begin position="37"/>
        <end position="60"/>
    </location>
</feature>
<proteinExistence type="predicted"/>
<feature type="transmembrane region" description="Helical" evidence="5">
    <location>
        <begin position="163"/>
        <end position="184"/>
    </location>
</feature>
<feature type="transmembrane region" description="Helical" evidence="5">
    <location>
        <begin position="196"/>
        <end position="219"/>
    </location>
</feature>
<dbReference type="KEGG" id="chu:CHU_1042"/>
<feature type="transmembrane region" description="Helical" evidence="5">
    <location>
        <begin position="340"/>
        <end position="369"/>
    </location>
</feature>
<sequence length="517" mass="55781">MLSTKESLKDIQAGVVVFLVAIPLCLGIALAQNAPPFSGIISGIIGGSIVTLISGAKYSISGPTAGMTAIMISSIKELGTFELVLTAIAIAGIIQILFGVLRVGIIGHYFPSSVIKGMLSAIGIILIIKQIPHLIGYDVDPEGDMTFFQDDGRNTFTELINMLNYFTPGPAIISAISIIILLFWNSDYIRPGSKLSFVPSALIIVAAGLLLNLLFEFVFPSLLVHQNHLVAIPTIKNTGDLLNSLIFPDLNGLNNYRTYAIGFTIAVVVSLESLLSIDATDKLKKENNPSPTNRELIAQGVGNLSCGLIGGVPMTSAIIRSSANINAGATSKLSSYVHGFLLLTSVLLFPDLLTSIPNASLAVILLFTGYKLTKVSLFKSMYALGPKQFIPFITTISVMLLTDMLKGIICGLSIALFYILRDMMRIPIKKSSAIIEGKEHALITFPENVSFINKGFLFKMLEALPKQSSVILDGTNIKSIDYDVLEIIALFKKSAIDKNIDVQLINIHEIDLHLVKK</sequence>
<dbReference type="OrthoDB" id="9769739at2"/>
<comment type="subcellular location">
    <subcellularLocation>
        <location evidence="1">Membrane</location>
        <topology evidence="1">Multi-pass membrane protein</topology>
    </subcellularLocation>
</comment>
<feature type="transmembrane region" description="Helical" evidence="5">
    <location>
        <begin position="389"/>
        <end position="420"/>
    </location>
</feature>
<dbReference type="GO" id="GO:0016020">
    <property type="term" value="C:membrane"/>
    <property type="evidence" value="ECO:0007669"/>
    <property type="project" value="UniProtKB-SubCell"/>
</dbReference>
<dbReference type="RefSeq" id="WP_011584434.1">
    <property type="nucleotide sequence ID" value="NC_008255.1"/>
</dbReference>